<name>A0A7M5X7U1_9CNID</name>
<proteinExistence type="inferred from homology"/>
<dbReference type="GeneID" id="136816055"/>
<sequence length="320" mass="37187">MVNYSVEILAKVVCVGMVLFQGLMFNGYMVLFHNSLWWLWSIVDGLLILSWTILLVVVWRAYRKKEKAKETQDLVDGVDLTKFPDEIKYAYIVWIVYALCLVPRLIILYRRDVSNLLEKNILGPNFCKIATSCTPLIFMLLVYALHDAKQVATRKYFLASMVGSVTLDLFDSIDLLEFLFEKEDQRLYPRPILDATLAFACINIFLPSLALMEIKVNRFDGQVGSLPFKIFYEGCFVFLVNIPNLLIRSILWHQYNADVSVLIMKNVMCICLGLGEIIRYFTEERPKQCPKCGLWYEREFYDKHFASCTAMERTPLNQEL</sequence>
<dbReference type="OrthoDB" id="5964337at2759"/>
<comment type="similarity">
    <text evidence="1">Belongs to the TMEM121 family.</text>
</comment>
<dbReference type="AlphaFoldDB" id="A0A7M5X7U1"/>
<protein>
    <submittedName>
        <fullName evidence="3">Uncharacterized protein</fullName>
    </submittedName>
</protein>
<feature type="transmembrane region" description="Helical" evidence="2">
    <location>
        <begin position="12"/>
        <end position="31"/>
    </location>
</feature>
<feature type="transmembrane region" description="Helical" evidence="2">
    <location>
        <begin position="263"/>
        <end position="281"/>
    </location>
</feature>
<evidence type="ECO:0000256" key="2">
    <source>
        <dbReference type="SAM" id="Phobius"/>
    </source>
</evidence>
<feature type="transmembrane region" description="Helical" evidence="2">
    <location>
        <begin position="37"/>
        <end position="59"/>
    </location>
</feature>
<keyword evidence="4" id="KW-1185">Reference proteome</keyword>
<accession>A0A7M5X7U1</accession>
<feature type="transmembrane region" description="Helical" evidence="2">
    <location>
        <begin position="192"/>
        <end position="210"/>
    </location>
</feature>
<keyword evidence="2" id="KW-1133">Transmembrane helix</keyword>
<dbReference type="PANTHER" id="PTHR47399:SF1">
    <property type="entry name" value="TRANSMEMBRANE PROTEIN 121B"/>
    <property type="match status" value="1"/>
</dbReference>
<evidence type="ECO:0000256" key="1">
    <source>
        <dbReference type="ARBA" id="ARBA00007711"/>
    </source>
</evidence>
<dbReference type="EnsemblMetazoa" id="CLYHEMT019071.1">
    <property type="protein sequence ID" value="CLYHEMP019071.1"/>
    <property type="gene ID" value="CLYHEMG019071"/>
</dbReference>
<dbReference type="PANTHER" id="PTHR47399">
    <property type="entry name" value="TRANSMEMBRANE PROTEIN 121B"/>
    <property type="match status" value="1"/>
</dbReference>
<dbReference type="Proteomes" id="UP000594262">
    <property type="component" value="Unplaced"/>
</dbReference>
<feature type="transmembrane region" description="Helical" evidence="2">
    <location>
        <begin position="129"/>
        <end position="145"/>
    </location>
</feature>
<feature type="transmembrane region" description="Helical" evidence="2">
    <location>
        <begin position="89"/>
        <end position="109"/>
    </location>
</feature>
<evidence type="ECO:0000313" key="3">
    <source>
        <dbReference type="EnsemblMetazoa" id="CLYHEMP019071.1"/>
    </source>
</evidence>
<dbReference type="Pfam" id="PF14997">
    <property type="entry name" value="CECR6_TMEM121"/>
    <property type="match status" value="1"/>
</dbReference>
<dbReference type="InterPro" id="IPR032776">
    <property type="entry name" value="CECR6/TMEM121"/>
</dbReference>
<organism evidence="3 4">
    <name type="scientific">Clytia hemisphaerica</name>
    <dbReference type="NCBI Taxonomy" id="252671"/>
    <lineage>
        <taxon>Eukaryota</taxon>
        <taxon>Metazoa</taxon>
        <taxon>Cnidaria</taxon>
        <taxon>Hydrozoa</taxon>
        <taxon>Hydroidolina</taxon>
        <taxon>Leptothecata</taxon>
        <taxon>Obeliida</taxon>
        <taxon>Clytiidae</taxon>
        <taxon>Clytia</taxon>
    </lineage>
</organism>
<feature type="transmembrane region" description="Helical" evidence="2">
    <location>
        <begin position="230"/>
        <end position="251"/>
    </location>
</feature>
<dbReference type="RefSeq" id="XP_066928589.1">
    <property type="nucleotide sequence ID" value="XM_067072488.1"/>
</dbReference>
<evidence type="ECO:0000313" key="4">
    <source>
        <dbReference type="Proteomes" id="UP000594262"/>
    </source>
</evidence>
<keyword evidence="2" id="KW-0812">Transmembrane</keyword>
<reference evidence="3" key="1">
    <citation type="submission" date="2021-01" db="UniProtKB">
        <authorList>
            <consortium name="EnsemblMetazoa"/>
        </authorList>
    </citation>
    <scope>IDENTIFICATION</scope>
</reference>
<dbReference type="InterPro" id="IPR026624">
    <property type="entry name" value="CECR6"/>
</dbReference>
<keyword evidence="2" id="KW-0472">Membrane</keyword>